<dbReference type="EMBL" id="LSYV01000044">
    <property type="protein sequence ID" value="KXZ46481.1"/>
    <property type="molecule type" value="Genomic_DNA"/>
</dbReference>
<protein>
    <submittedName>
        <fullName evidence="2">Uncharacterized protein</fullName>
    </submittedName>
</protein>
<keyword evidence="3" id="KW-1185">Reference proteome</keyword>
<dbReference type="AlphaFoldDB" id="A0A150G9H3"/>
<dbReference type="STRING" id="33097.A0A150G9H3"/>
<dbReference type="OrthoDB" id="188042at2759"/>
<sequence length="425" mass="43503">MYAHSKLVVDECGEPEAYEINYITYYAYNGHYDLPAGLPLFRTGHHVGDWEHLTVRLDAATLELQGVWYNAHRNIEGEWVPARRVPRSPCGRILGYVAINGHGVYPTCGTIPRLFFLANDRTSSRGPVWNPARLVRLCGLAHGSACPIVPTRGCSLPAVVAVAARATDPGSPPVTVASARVPAHTPAWMQPPRVPTAAAGSPPAAPEPAPACAARGGGPGTPGPDGDDDALFPAAVEMVHLTAAAAPPPSPGRDRGSNGVAEELGKAAPSAAAAAAAAATRSTAAAGAGDLGGGGGSARVVRVGAAGVGFPLPAVVHDASPWQRYTGRWGTIVSATEQGWFRGPEPPVSRGLLRRLFLPCAAGVDRLPSRRRAPQGTAGPAPAAATAAAGEASLGSGPLSSLGTRALAWLCTSGDRGASHTHKSE</sequence>
<dbReference type="Pfam" id="PF06101">
    <property type="entry name" value="Vps62"/>
    <property type="match status" value="1"/>
</dbReference>
<reference evidence="3" key="1">
    <citation type="journal article" date="2016" name="Nat. Commun.">
        <title>The Gonium pectorale genome demonstrates co-option of cell cycle regulation during the evolution of multicellularity.</title>
        <authorList>
            <person name="Hanschen E.R."/>
            <person name="Marriage T.N."/>
            <person name="Ferris P.J."/>
            <person name="Hamaji T."/>
            <person name="Toyoda A."/>
            <person name="Fujiyama A."/>
            <person name="Neme R."/>
            <person name="Noguchi H."/>
            <person name="Minakuchi Y."/>
            <person name="Suzuki M."/>
            <person name="Kawai-Toyooka H."/>
            <person name="Smith D.R."/>
            <person name="Sparks H."/>
            <person name="Anderson J."/>
            <person name="Bakaric R."/>
            <person name="Luria V."/>
            <person name="Karger A."/>
            <person name="Kirschner M.W."/>
            <person name="Durand P.M."/>
            <person name="Michod R.E."/>
            <person name="Nozaki H."/>
            <person name="Olson B.J."/>
        </authorList>
    </citation>
    <scope>NUCLEOTIDE SEQUENCE [LARGE SCALE GENOMIC DNA]</scope>
    <source>
        <strain evidence="3">NIES-2863</strain>
    </source>
</reference>
<feature type="region of interest" description="Disordered" evidence="1">
    <location>
        <begin position="244"/>
        <end position="264"/>
    </location>
</feature>
<feature type="region of interest" description="Disordered" evidence="1">
    <location>
        <begin position="185"/>
        <end position="230"/>
    </location>
</feature>
<evidence type="ECO:0000313" key="3">
    <source>
        <dbReference type="Proteomes" id="UP000075714"/>
    </source>
</evidence>
<organism evidence="2 3">
    <name type="scientific">Gonium pectorale</name>
    <name type="common">Green alga</name>
    <dbReference type="NCBI Taxonomy" id="33097"/>
    <lineage>
        <taxon>Eukaryota</taxon>
        <taxon>Viridiplantae</taxon>
        <taxon>Chlorophyta</taxon>
        <taxon>core chlorophytes</taxon>
        <taxon>Chlorophyceae</taxon>
        <taxon>CS clade</taxon>
        <taxon>Chlamydomonadales</taxon>
        <taxon>Volvocaceae</taxon>
        <taxon>Gonium</taxon>
    </lineage>
</organism>
<evidence type="ECO:0000256" key="1">
    <source>
        <dbReference type="SAM" id="MobiDB-lite"/>
    </source>
</evidence>
<dbReference type="PANTHER" id="PTHR48174">
    <property type="entry name" value="DUF946 FAMILY PROTEIN"/>
    <property type="match status" value="1"/>
</dbReference>
<proteinExistence type="predicted"/>
<dbReference type="InterPro" id="IPR009291">
    <property type="entry name" value="Vps62"/>
</dbReference>
<evidence type="ECO:0000313" key="2">
    <source>
        <dbReference type="EMBL" id="KXZ46481.1"/>
    </source>
</evidence>
<name>A0A150G9H3_GONPE</name>
<dbReference type="PANTHER" id="PTHR48174:SF5">
    <property type="entry name" value="VACUOLAR PROTEIN SORTING-ASSOCIATED PROTEIN 62"/>
    <property type="match status" value="1"/>
</dbReference>
<accession>A0A150G9H3</accession>
<dbReference type="Proteomes" id="UP000075714">
    <property type="component" value="Unassembled WGS sequence"/>
</dbReference>
<gene>
    <name evidence="2" type="ORF">GPECTOR_43g917</name>
</gene>
<comment type="caution">
    <text evidence="2">The sequence shown here is derived from an EMBL/GenBank/DDBJ whole genome shotgun (WGS) entry which is preliminary data.</text>
</comment>